<evidence type="ECO:0000256" key="10">
    <source>
        <dbReference type="ARBA" id="ARBA00023125"/>
    </source>
</evidence>
<accession>H0QI43</accession>
<dbReference type="GO" id="GO:0006307">
    <property type="term" value="P:DNA alkylation repair"/>
    <property type="evidence" value="ECO:0007669"/>
    <property type="project" value="TreeGrafter"/>
</dbReference>
<comment type="cofactor">
    <cofactor evidence="2">
        <name>Zn(2+)</name>
        <dbReference type="ChEBI" id="CHEBI:29105"/>
    </cofactor>
</comment>
<keyword evidence="6" id="KW-0479">Metal-binding</keyword>
<dbReference type="SUPFAM" id="SSF48150">
    <property type="entry name" value="DNA-glycosylase"/>
    <property type="match status" value="1"/>
</dbReference>
<feature type="region of interest" description="Disordered" evidence="14">
    <location>
        <begin position="527"/>
        <end position="551"/>
    </location>
</feature>
<organism evidence="16 17">
    <name type="scientific">Arthrobacter globiformis (strain ATCC 8010 / DSM 20124 / JCM 1332 / NBRC 12137 / NCIMB 8907 / NRRL B-2979 / 168)</name>
    <dbReference type="NCBI Taxonomy" id="1077972"/>
    <lineage>
        <taxon>Bacteria</taxon>
        <taxon>Bacillati</taxon>
        <taxon>Actinomycetota</taxon>
        <taxon>Actinomycetes</taxon>
        <taxon>Micrococcales</taxon>
        <taxon>Micrococcaceae</taxon>
        <taxon>Arthrobacter</taxon>
    </lineage>
</organism>
<feature type="region of interest" description="Disordered" evidence="14">
    <location>
        <begin position="487"/>
        <end position="507"/>
    </location>
</feature>
<evidence type="ECO:0000256" key="13">
    <source>
        <dbReference type="ARBA" id="ARBA00023204"/>
    </source>
</evidence>
<feature type="compositionally biased region" description="Gly residues" evidence="14">
    <location>
        <begin position="487"/>
        <end position="496"/>
    </location>
</feature>
<dbReference type="InterPro" id="IPR037046">
    <property type="entry name" value="AlkA_N_sf"/>
</dbReference>
<dbReference type="InterPro" id="IPR010316">
    <property type="entry name" value="AlkA_N"/>
</dbReference>
<dbReference type="RefSeq" id="WP_003798669.1">
    <property type="nucleotide sequence ID" value="NZ_BAEG01000016.1"/>
</dbReference>
<dbReference type="SMART" id="SM01009">
    <property type="entry name" value="AlkA_N"/>
    <property type="match status" value="1"/>
</dbReference>
<dbReference type="GO" id="GO:0005737">
    <property type="term" value="C:cytoplasm"/>
    <property type="evidence" value="ECO:0007669"/>
    <property type="project" value="TreeGrafter"/>
</dbReference>
<dbReference type="AlphaFoldDB" id="H0QI43"/>
<dbReference type="Pfam" id="PF06029">
    <property type="entry name" value="AlkA_N"/>
    <property type="match status" value="2"/>
</dbReference>
<evidence type="ECO:0000256" key="6">
    <source>
        <dbReference type="ARBA" id="ARBA00022723"/>
    </source>
</evidence>
<dbReference type="InterPro" id="IPR051912">
    <property type="entry name" value="Alkylbase_DNA_Glycosylase/TA"/>
</dbReference>
<evidence type="ECO:0000256" key="5">
    <source>
        <dbReference type="ARBA" id="ARBA00022679"/>
    </source>
</evidence>
<evidence type="ECO:0000256" key="9">
    <source>
        <dbReference type="ARBA" id="ARBA00023015"/>
    </source>
</evidence>
<dbReference type="GO" id="GO:0008725">
    <property type="term" value="F:DNA-3-methyladenine glycosylase activity"/>
    <property type="evidence" value="ECO:0007669"/>
    <property type="project" value="TreeGrafter"/>
</dbReference>
<dbReference type="GO" id="GO:0032259">
    <property type="term" value="P:methylation"/>
    <property type="evidence" value="ECO:0007669"/>
    <property type="project" value="UniProtKB-KW"/>
</dbReference>
<dbReference type="Gene3D" id="1.10.340.30">
    <property type="entry name" value="Hypothetical protein, domain 2"/>
    <property type="match status" value="1"/>
</dbReference>
<dbReference type="PROSITE" id="PS01124">
    <property type="entry name" value="HTH_ARAC_FAMILY_2"/>
    <property type="match status" value="1"/>
</dbReference>
<dbReference type="CDD" id="cd00056">
    <property type="entry name" value="ENDO3c"/>
    <property type="match status" value="1"/>
</dbReference>
<keyword evidence="9" id="KW-0805">Transcription regulation</keyword>
<dbReference type="GO" id="GO:0008168">
    <property type="term" value="F:methyltransferase activity"/>
    <property type="evidence" value="ECO:0007669"/>
    <property type="project" value="UniProtKB-KW"/>
</dbReference>
<dbReference type="Gene3D" id="3.30.310.20">
    <property type="entry name" value="DNA-3-methyladenine glycosylase AlkA, N-terminal domain"/>
    <property type="match status" value="1"/>
</dbReference>
<dbReference type="InterPro" id="IPR009057">
    <property type="entry name" value="Homeodomain-like_sf"/>
</dbReference>
<dbReference type="SUPFAM" id="SSF55945">
    <property type="entry name" value="TATA-box binding protein-like"/>
    <property type="match status" value="2"/>
</dbReference>
<gene>
    <name evidence="16" type="ORF">ARGLB_016_00050</name>
</gene>
<evidence type="ECO:0000256" key="14">
    <source>
        <dbReference type="SAM" id="MobiDB-lite"/>
    </source>
</evidence>
<dbReference type="PROSITE" id="PS00041">
    <property type="entry name" value="HTH_ARAC_FAMILY_1"/>
    <property type="match status" value="1"/>
</dbReference>
<evidence type="ECO:0000256" key="8">
    <source>
        <dbReference type="ARBA" id="ARBA00022833"/>
    </source>
</evidence>
<dbReference type="GO" id="GO:0032993">
    <property type="term" value="C:protein-DNA complex"/>
    <property type="evidence" value="ECO:0007669"/>
    <property type="project" value="TreeGrafter"/>
</dbReference>
<dbReference type="eggNOG" id="COG0122">
    <property type="taxonomic scope" value="Bacteria"/>
</dbReference>
<dbReference type="InterPro" id="IPR004026">
    <property type="entry name" value="Ada_DNA_repair_Zn-bd"/>
</dbReference>
<keyword evidence="10" id="KW-0238">DNA-binding</keyword>
<dbReference type="GO" id="GO:0032131">
    <property type="term" value="F:alkylated DNA binding"/>
    <property type="evidence" value="ECO:0007669"/>
    <property type="project" value="TreeGrafter"/>
</dbReference>
<keyword evidence="11" id="KW-0010">Activator</keyword>
<evidence type="ECO:0000256" key="3">
    <source>
        <dbReference type="ARBA" id="ARBA00012000"/>
    </source>
</evidence>
<keyword evidence="4" id="KW-0489">Methyltransferase</keyword>
<keyword evidence="5" id="KW-0808">Transferase</keyword>
<dbReference type="SUPFAM" id="SSF57884">
    <property type="entry name" value="Ada DNA repair protein, N-terminal domain (N-Ada 10)"/>
    <property type="match status" value="1"/>
</dbReference>
<dbReference type="SUPFAM" id="SSF46689">
    <property type="entry name" value="Homeodomain-like"/>
    <property type="match status" value="1"/>
</dbReference>
<dbReference type="InterPro" id="IPR018062">
    <property type="entry name" value="HTH_AraC-typ_CS"/>
</dbReference>
<dbReference type="EMBL" id="BAEG01000016">
    <property type="protein sequence ID" value="GAB12494.1"/>
    <property type="molecule type" value="Genomic_DNA"/>
</dbReference>
<keyword evidence="8" id="KW-0862">Zinc</keyword>
<dbReference type="GO" id="GO:0043916">
    <property type="term" value="F:DNA-7-methylguanine glycosylase activity"/>
    <property type="evidence" value="ECO:0007669"/>
    <property type="project" value="TreeGrafter"/>
</dbReference>
<dbReference type="Gene3D" id="1.10.10.60">
    <property type="entry name" value="Homeodomain-like"/>
    <property type="match status" value="1"/>
</dbReference>
<dbReference type="SMART" id="SM00478">
    <property type="entry name" value="ENDO3c"/>
    <property type="match status" value="1"/>
</dbReference>
<evidence type="ECO:0000259" key="15">
    <source>
        <dbReference type="PROSITE" id="PS01124"/>
    </source>
</evidence>
<dbReference type="FunFam" id="3.40.10.10:FF:000001">
    <property type="entry name" value="DNA-3-methyladenine glycosylase 2"/>
    <property type="match status" value="1"/>
</dbReference>
<dbReference type="SMART" id="SM00342">
    <property type="entry name" value="HTH_ARAC"/>
    <property type="match status" value="1"/>
</dbReference>
<dbReference type="InterPro" id="IPR018060">
    <property type="entry name" value="HTH_AraC"/>
</dbReference>
<dbReference type="InterPro" id="IPR035451">
    <property type="entry name" value="Ada-like_dom_sf"/>
</dbReference>
<reference evidence="16 17" key="1">
    <citation type="submission" date="2011-12" db="EMBL/GenBank/DDBJ databases">
        <title>Whole genome shotgun sequence of Arthrobacter globiformis NBRC 12137.</title>
        <authorList>
            <person name="Miyazawa S."/>
            <person name="Hosoyama A."/>
            <person name="Tsuchikane K."/>
            <person name="Katsumata H."/>
            <person name="Yamazaki S."/>
            <person name="Fujita N."/>
        </authorList>
    </citation>
    <scope>NUCLEOTIDE SEQUENCE [LARGE SCALE GENOMIC DNA]</scope>
    <source>
        <strain evidence="16 17">NBRC 12137</strain>
    </source>
</reference>
<evidence type="ECO:0000256" key="1">
    <source>
        <dbReference type="ARBA" id="ARBA00000086"/>
    </source>
</evidence>
<dbReference type="InterPro" id="IPR011257">
    <property type="entry name" value="DNA_glycosylase"/>
</dbReference>
<evidence type="ECO:0000313" key="17">
    <source>
        <dbReference type="Proteomes" id="UP000003828"/>
    </source>
</evidence>
<dbReference type="GO" id="GO:0043565">
    <property type="term" value="F:sequence-specific DNA binding"/>
    <property type="evidence" value="ECO:0007669"/>
    <property type="project" value="InterPro"/>
</dbReference>
<evidence type="ECO:0000256" key="12">
    <source>
        <dbReference type="ARBA" id="ARBA00023163"/>
    </source>
</evidence>
<feature type="domain" description="HTH araC/xylS-type" evidence="15">
    <location>
        <begin position="85"/>
        <end position="183"/>
    </location>
</feature>
<dbReference type="EC" id="3.2.2.21" evidence="3"/>
<evidence type="ECO:0000256" key="7">
    <source>
        <dbReference type="ARBA" id="ARBA00022763"/>
    </source>
</evidence>
<proteinExistence type="predicted"/>
<dbReference type="PANTHER" id="PTHR43003:SF13">
    <property type="entry name" value="DNA-3-METHYLADENINE GLYCOSYLASE 2"/>
    <property type="match status" value="1"/>
</dbReference>
<comment type="catalytic activity">
    <reaction evidence="1">
        <text>Hydrolysis of alkylated DNA, releasing 3-methyladenine, 3-methylguanine, 7-methylguanine and 7-methyladenine.</text>
        <dbReference type="EC" id="3.2.2.21"/>
    </reaction>
</comment>
<evidence type="ECO:0000313" key="16">
    <source>
        <dbReference type="EMBL" id="GAB12494.1"/>
    </source>
</evidence>
<keyword evidence="13" id="KW-0234">DNA repair</keyword>
<dbReference type="Pfam" id="PF02805">
    <property type="entry name" value="Ada_Zn_binding"/>
    <property type="match status" value="1"/>
</dbReference>
<protein>
    <recommendedName>
        <fullName evidence="3">DNA-3-methyladenine glycosylase II</fullName>
        <ecNumber evidence="3">3.2.2.21</ecNumber>
    </recommendedName>
</protein>
<dbReference type="Gene3D" id="3.40.10.10">
    <property type="entry name" value="DNA Methylphosphotriester Repair Domain"/>
    <property type="match status" value="1"/>
</dbReference>
<dbReference type="GO" id="GO:0006285">
    <property type="term" value="P:base-excision repair, AP site formation"/>
    <property type="evidence" value="ECO:0007669"/>
    <property type="project" value="TreeGrafter"/>
</dbReference>
<dbReference type="STRING" id="1077972.ARGLB_016_00050"/>
<dbReference type="Proteomes" id="UP000003828">
    <property type="component" value="Unassembled WGS sequence"/>
</dbReference>
<dbReference type="PANTHER" id="PTHR43003">
    <property type="entry name" value="DNA-3-METHYLADENINE GLYCOSYLASE"/>
    <property type="match status" value="1"/>
</dbReference>
<evidence type="ECO:0000256" key="11">
    <source>
        <dbReference type="ARBA" id="ARBA00023159"/>
    </source>
</evidence>
<evidence type="ECO:0000256" key="4">
    <source>
        <dbReference type="ARBA" id="ARBA00022603"/>
    </source>
</evidence>
<dbReference type="OrthoDB" id="9811249at2"/>
<comment type="caution">
    <text evidence="16">The sequence shown here is derived from an EMBL/GenBank/DDBJ whole genome shotgun (WGS) entry which is preliminary data.</text>
</comment>
<dbReference type="eggNOG" id="COG2169">
    <property type="taxonomic scope" value="Bacteria"/>
</dbReference>
<evidence type="ECO:0000256" key="2">
    <source>
        <dbReference type="ARBA" id="ARBA00001947"/>
    </source>
</evidence>
<dbReference type="GO" id="GO:0008270">
    <property type="term" value="F:zinc ion binding"/>
    <property type="evidence" value="ECO:0007669"/>
    <property type="project" value="InterPro"/>
</dbReference>
<sequence length="551" mass="57520">MDFWQRYRAIDARDTRFDGQFYTAVRTTGIYCRPSCPARTPKAANVTFYETSAAAHDAGYRACKRCLPEAVPGTPAWNLRSDIAGRAMRLINDGVINRDGVEGLASRLGYSSRQLNRILSHELGAGPLSLARASRAQTARTLLVSTGMKLADVAFAAGFSSVRQFNETVAEVFDMTPTALRSTARHHPSARASTSLTLALPYREPFDPGVFSFLAVRAIPGIEAGTATSYARTLQLPHGGARFSVEHTGGATGAGGAALANTALANTALGDTASDNSVKYDGGPHRRPLILTIGAVDLRDLPALLSRVRRLFDLDADPVAIDGALGADPRLSASVAAAPGIRLPGALDPQELLVRAMVGQQITVAAARTALTQLAEAGSPSTAAGDGLSRLFPTPAQIAGAGAELLRGPRRRIESLLAVATALAENKLELGYGDDLAGLSAKLLPQPGIGPWTVGYVAMRVIGAPDIFLANDAAVRNGIRALPGGTAGSGAAGSGAGPSSDVPSPDFRELSPWRSYATMHLWRAAAAASANPRRPRGADNETDSAMKVTAQ</sequence>
<keyword evidence="17" id="KW-1185">Reference proteome</keyword>
<dbReference type="InterPro" id="IPR003265">
    <property type="entry name" value="HhH-GPD_domain"/>
</dbReference>
<keyword evidence="7" id="KW-0227">DNA damage</keyword>
<name>H0QI43_ARTG1</name>
<dbReference type="Pfam" id="PF12833">
    <property type="entry name" value="HTH_18"/>
    <property type="match status" value="1"/>
</dbReference>
<keyword evidence="12" id="KW-0804">Transcription</keyword>
<dbReference type="GO" id="GO:0003700">
    <property type="term" value="F:DNA-binding transcription factor activity"/>
    <property type="evidence" value="ECO:0007669"/>
    <property type="project" value="InterPro"/>
</dbReference>